<evidence type="ECO:0000256" key="6">
    <source>
        <dbReference type="ARBA" id="ARBA00023136"/>
    </source>
</evidence>
<protein>
    <recommendedName>
        <fullName evidence="9">Chloride channel protein</fullName>
    </recommendedName>
</protein>
<dbReference type="SUPFAM" id="SSF54631">
    <property type="entry name" value="CBS-domain pair"/>
    <property type="match status" value="1"/>
</dbReference>
<dbReference type="Gene3D" id="3.90.1280.20">
    <property type="match status" value="1"/>
</dbReference>
<feature type="non-terminal residue" evidence="11">
    <location>
        <position position="1"/>
    </location>
</feature>
<organism evidence="11 12">
    <name type="scientific">Rhizopus stolonifer</name>
    <name type="common">Rhizopus nigricans</name>
    <dbReference type="NCBI Taxonomy" id="4846"/>
    <lineage>
        <taxon>Eukaryota</taxon>
        <taxon>Fungi</taxon>
        <taxon>Fungi incertae sedis</taxon>
        <taxon>Mucoromycota</taxon>
        <taxon>Mucoromycotina</taxon>
        <taxon>Mucoromycetes</taxon>
        <taxon>Mucorales</taxon>
        <taxon>Mucorineae</taxon>
        <taxon>Rhizopodaceae</taxon>
        <taxon>Rhizopus</taxon>
    </lineage>
</organism>
<evidence type="ECO:0000256" key="9">
    <source>
        <dbReference type="RuleBase" id="RU361221"/>
    </source>
</evidence>
<dbReference type="GO" id="GO:0000324">
    <property type="term" value="C:fungal-type vacuole"/>
    <property type="evidence" value="ECO:0007669"/>
    <property type="project" value="TreeGrafter"/>
</dbReference>
<dbReference type="SMART" id="SM00116">
    <property type="entry name" value="CBS"/>
    <property type="match status" value="2"/>
</dbReference>
<keyword evidence="2 9" id="KW-0813">Transport</keyword>
<dbReference type="InterPro" id="IPR000644">
    <property type="entry name" value="CBS_dom"/>
</dbReference>
<evidence type="ECO:0000256" key="2">
    <source>
        <dbReference type="ARBA" id="ARBA00022448"/>
    </source>
</evidence>
<reference evidence="11 12" key="1">
    <citation type="journal article" date="2018" name="G3 (Bethesda)">
        <title>Phylogenetic and Phylogenomic Definition of Rhizopus Species.</title>
        <authorList>
            <person name="Gryganskyi A.P."/>
            <person name="Golan J."/>
            <person name="Dolatabadi S."/>
            <person name="Mondo S."/>
            <person name="Robb S."/>
            <person name="Idnurm A."/>
            <person name="Muszewska A."/>
            <person name="Steczkiewicz K."/>
            <person name="Masonjones S."/>
            <person name="Liao H.L."/>
            <person name="Gajdeczka M.T."/>
            <person name="Anike F."/>
            <person name="Vuek A."/>
            <person name="Anishchenko I.M."/>
            <person name="Voigt K."/>
            <person name="de Hoog G.S."/>
            <person name="Smith M.E."/>
            <person name="Heitman J."/>
            <person name="Vilgalys R."/>
            <person name="Stajich J.E."/>
        </authorList>
    </citation>
    <scope>NUCLEOTIDE SEQUENCE [LARGE SCALE GENOMIC DNA]</scope>
    <source>
        <strain evidence="11 12">LSU 92-RS-03</strain>
    </source>
</reference>
<evidence type="ECO:0000256" key="7">
    <source>
        <dbReference type="ARBA" id="ARBA00023214"/>
    </source>
</evidence>
<dbReference type="InterPro" id="IPR046342">
    <property type="entry name" value="CBS_dom_sf"/>
</dbReference>
<comment type="caution">
    <text evidence="9">Lacks conserved residue(s) required for the propagation of feature annotation.</text>
</comment>
<evidence type="ECO:0000256" key="1">
    <source>
        <dbReference type="ARBA" id="ARBA00004141"/>
    </source>
</evidence>
<comment type="subcellular location">
    <subcellularLocation>
        <location evidence="1 9">Membrane</location>
        <topology evidence="1 9">Multi-pass membrane protein</topology>
    </subcellularLocation>
</comment>
<dbReference type="CDD" id="cd04591">
    <property type="entry name" value="CBS_pair_voltage-gated_CLC_euk_bac"/>
    <property type="match status" value="1"/>
</dbReference>
<evidence type="ECO:0000259" key="10">
    <source>
        <dbReference type="PROSITE" id="PS51371"/>
    </source>
</evidence>
<gene>
    <name evidence="11" type="primary">GEF1_1</name>
    <name evidence="11" type="ORF">CU098_001161</name>
</gene>
<feature type="transmembrane region" description="Helical" evidence="9">
    <location>
        <begin position="95"/>
        <end position="120"/>
    </location>
</feature>
<dbReference type="Pfam" id="PF00571">
    <property type="entry name" value="CBS"/>
    <property type="match status" value="1"/>
</dbReference>
<feature type="transmembrane region" description="Helical" evidence="9">
    <location>
        <begin position="49"/>
        <end position="68"/>
    </location>
</feature>
<dbReference type="STRING" id="4846.A0A367KSI2"/>
<dbReference type="SUPFAM" id="SSF81340">
    <property type="entry name" value="Clc chloride channel"/>
    <property type="match status" value="1"/>
</dbReference>
<evidence type="ECO:0000256" key="3">
    <source>
        <dbReference type="ARBA" id="ARBA00022692"/>
    </source>
</evidence>
<feature type="transmembrane region" description="Helical" evidence="9">
    <location>
        <begin position="126"/>
        <end position="147"/>
    </location>
</feature>
<dbReference type="GO" id="GO:0005794">
    <property type="term" value="C:Golgi apparatus"/>
    <property type="evidence" value="ECO:0007669"/>
    <property type="project" value="TreeGrafter"/>
</dbReference>
<keyword evidence="6 9" id="KW-0472">Membrane</keyword>
<evidence type="ECO:0000313" key="12">
    <source>
        <dbReference type="Proteomes" id="UP000253551"/>
    </source>
</evidence>
<feature type="transmembrane region" description="Helical" evidence="9">
    <location>
        <begin position="23"/>
        <end position="43"/>
    </location>
</feature>
<dbReference type="GO" id="GO:0005247">
    <property type="term" value="F:voltage-gated chloride channel activity"/>
    <property type="evidence" value="ECO:0007669"/>
    <property type="project" value="TreeGrafter"/>
</dbReference>
<dbReference type="PROSITE" id="PS51371">
    <property type="entry name" value="CBS"/>
    <property type="match status" value="1"/>
</dbReference>
<proteinExistence type="inferred from homology"/>
<dbReference type="GO" id="GO:0005886">
    <property type="term" value="C:plasma membrane"/>
    <property type="evidence" value="ECO:0007669"/>
    <property type="project" value="TreeGrafter"/>
</dbReference>
<keyword evidence="4 9" id="KW-1133">Transmembrane helix</keyword>
<dbReference type="GO" id="GO:0006879">
    <property type="term" value="P:intracellular iron ion homeostasis"/>
    <property type="evidence" value="ECO:0007669"/>
    <property type="project" value="TreeGrafter"/>
</dbReference>
<feature type="domain" description="CBS" evidence="10">
    <location>
        <begin position="287"/>
        <end position="344"/>
    </location>
</feature>
<evidence type="ECO:0000256" key="5">
    <source>
        <dbReference type="ARBA" id="ARBA00023065"/>
    </source>
</evidence>
<dbReference type="GO" id="GO:0005783">
    <property type="term" value="C:endoplasmic reticulum"/>
    <property type="evidence" value="ECO:0007669"/>
    <property type="project" value="TreeGrafter"/>
</dbReference>
<evidence type="ECO:0000313" key="11">
    <source>
        <dbReference type="EMBL" id="RCI05164.1"/>
    </source>
</evidence>
<keyword evidence="8" id="KW-0129">CBS domain</keyword>
<keyword evidence="7 9" id="KW-0868">Chloride</keyword>
<dbReference type="PRINTS" id="PR00762">
    <property type="entry name" value="CLCHANNEL"/>
</dbReference>
<sequence>ECEGAGTENYHGLCEKSETVRMVVLLFIATALRCFGTIMTYGAKVPCGIFVPSMAIGATFGRMIGLLVKSWQESDPEFFLFASCRPDMPCITPGTYAFLGAAAALCGVMRITVSVVVIMFELTGQITYILPTMIALMITRAVGDWFGSGGIADRYIRLNGYPILDNDEQVFGVPVSHVMQENMTVMTAAGMTFKNIESILENTNFQGFPVVEDSKSMILIGFIGRSELQYLIEKAKVNKKAHDETICRFTADGDEPEILTSTEVDGDNDTNRDLRGSSDVVDFGPYMDQTPITVHPKLYLETVMDMFKQLGPRVVLLEERGRLKGLVTVKDVLKYTARIENIDSPSPVHYSRECGGAFDKFSSWLTRKTNKREQAYTQLRNRSSIEIDRPEESHELDNRL</sequence>
<keyword evidence="12" id="KW-1185">Reference proteome</keyword>
<dbReference type="PANTHER" id="PTHR45711:SF9">
    <property type="entry name" value="ANION_PROTON EXCHANGE TRANSPORTER GEF1"/>
    <property type="match status" value="1"/>
</dbReference>
<dbReference type="OrthoDB" id="44789at2759"/>
<dbReference type="Proteomes" id="UP000253551">
    <property type="component" value="Unassembled WGS sequence"/>
</dbReference>
<dbReference type="Gene3D" id="1.10.3080.10">
    <property type="entry name" value="Clc chloride channel"/>
    <property type="match status" value="1"/>
</dbReference>
<dbReference type="PANTHER" id="PTHR45711">
    <property type="entry name" value="CHLORIDE CHANNEL PROTEIN"/>
    <property type="match status" value="1"/>
</dbReference>
<accession>A0A367KSI2</accession>
<name>A0A367KSI2_RHIST</name>
<keyword evidence="3 9" id="KW-0812">Transmembrane</keyword>
<dbReference type="GO" id="GO:0006878">
    <property type="term" value="P:intracellular copper ion homeostasis"/>
    <property type="evidence" value="ECO:0007669"/>
    <property type="project" value="TreeGrafter"/>
</dbReference>
<dbReference type="AlphaFoldDB" id="A0A367KSI2"/>
<dbReference type="EMBL" id="PJQM01000463">
    <property type="protein sequence ID" value="RCI05164.1"/>
    <property type="molecule type" value="Genomic_DNA"/>
</dbReference>
<dbReference type="GO" id="GO:0005769">
    <property type="term" value="C:early endosome"/>
    <property type="evidence" value="ECO:0007669"/>
    <property type="project" value="TreeGrafter"/>
</dbReference>
<comment type="similarity">
    <text evidence="9">Belongs to the chloride channel (TC 2.A.49) family.</text>
</comment>
<dbReference type="InterPro" id="IPR014743">
    <property type="entry name" value="Cl-channel_core"/>
</dbReference>
<dbReference type="InterPro" id="IPR001807">
    <property type="entry name" value="ClC"/>
</dbReference>
<dbReference type="Gene3D" id="3.10.580.20">
    <property type="match status" value="1"/>
</dbReference>
<evidence type="ECO:0000256" key="8">
    <source>
        <dbReference type="PROSITE-ProRule" id="PRU00703"/>
    </source>
</evidence>
<evidence type="ECO:0000256" key="4">
    <source>
        <dbReference type="ARBA" id="ARBA00022989"/>
    </source>
</evidence>
<comment type="caution">
    <text evidence="11">The sequence shown here is derived from an EMBL/GenBank/DDBJ whole genome shotgun (WGS) entry which is preliminary data.</text>
</comment>
<keyword evidence="5 9" id="KW-0406">Ion transport</keyword>
<dbReference type="Pfam" id="PF00654">
    <property type="entry name" value="Voltage_CLC"/>
    <property type="match status" value="1"/>
</dbReference>